<name>A0A1H8GND8_9RHOB</name>
<dbReference type="EMBL" id="FOCO01000014">
    <property type="protein sequence ID" value="SEN45641.1"/>
    <property type="molecule type" value="Genomic_DNA"/>
</dbReference>
<dbReference type="Proteomes" id="UP000183002">
    <property type="component" value="Unassembled WGS sequence"/>
</dbReference>
<reference evidence="1 2" key="1">
    <citation type="submission" date="2016-10" db="EMBL/GenBank/DDBJ databases">
        <authorList>
            <person name="de Groot N.N."/>
        </authorList>
    </citation>
    <scope>NUCLEOTIDE SEQUENCE [LARGE SCALE GENOMIC DNA]</scope>
    <source>
        <strain evidence="1 2">CGMCC 1.10836</strain>
    </source>
</reference>
<dbReference type="STRING" id="1077947.SAMN05216227_101477"/>
<evidence type="ECO:0000313" key="2">
    <source>
        <dbReference type="Proteomes" id="UP000183002"/>
    </source>
</evidence>
<dbReference type="SUPFAM" id="SSF52540">
    <property type="entry name" value="P-loop containing nucleoside triphosphate hydrolases"/>
    <property type="match status" value="1"/>
</dbReference>
<evidence type="ECO:0008006" key="3">
    <source>
        <dbReference type="Google" id="ProtNLM"/>
    </source>
</evidence>
<dbReference type="Gene3D" id="3.40.50.300">
    <property type="entry name" value="P-loop containing nucleotide triphosphate hydrolases"/>
    <property type="match status" value="1"/>
</dbReference>
<dbReference type="AlphaFoldDB" id="A0A1H8GND8"/>
<keyword evidence="2" id="KW-1185">Reference proteome</keyword>
<organism evidence="1 2">
    <name type="scientific">Pseudorhodobacter antarcticus</name>
    <dbReference type="NCBI Taxonomy" id="1077947"/>
    <lineage>
        <taxon>Bacteria</taxon>
        <taxon>Pseudomonadati</taxon>
        <taxon>Pseudomonadota</taxon>
        <taxon>Alphaproteobacteria</taxon>
        <taxon>Rhodobacterales</taxon>
        <taxon>Paracoccaceae</taxon>
        <taxon>Pseudorhodobacter</taxon>
    </lineage>
</organism>
<dbReference type="InterPro" id="IPR027417">
    <property type="entry name" value="P-loop_NTPase"/>
</dbReference>
<accession>A0A1H8GND8</accession>
<gene>
    <name evidence="1" type="ORF">SAMN05216227_101477</name>
</gene>
<protein>
    <recommendedName>
        <fullName evidence="3">Sulfotransferase family protein</fullName>
    </recommendedName>
</protein>
<sequence>MQKLVVLEMPKTGSLALRAMLAPYTLPASDRAARHIGYDGFLRNHAPHLAAGFGITPQTVVVVRDPLERMQSWYRYRRRAKVKGLPASTHGISFETFICAYLDGINPEMSNVGRQDRFVGWNGRSARVDHVFDYAQLNVLEAFFSRRMGTTLTLPQRNKTPKGVEADYTLSKDALARFQEQNLAEIELYHAVAGAGHLMRPGIFA</sequence>
<proteinExistence type="predicted"/>
<evidence type="ECO:0000313" key="1">
    <source>
        <dbReference type="EMBL" id="SEN45641.1"/>
    </source>
</evidence>